<protein>
    <submittedName>
        <fullName evidence="2">Mun</fullName>
    </submittedName>
</protein>
<evidence type="ECO:0000256" key="1">
    <source>
        <dbReference type="SAM" id="SignalP"/>
    </source>
</evidence>
<evidence type="ECO:0000313" key="3">
    <source>
        <dbReference type="Proteomes" id="UP000494163"/>
    </source>
</evidence>
<name>A0A0M4EK61_DROBS</name>
<keyword evidence="3" id="KW-1185">Reference proteome</keyword>
<gene>
    <name evidence="2" type="ORF">Dbus_chr3Rg2258</name>
</gene>
<feature type="signal peptide" evidence="1">
    <location>
        <begin position="1"/>
        <end position="32"/>
    </location>
</feature>
<sequence length="92" mass="9918">MTRFRIKNLKILSCCLSVWVTLFGAALHLALCSEFPERECCDLTTTSTVGPLPLPPPALPTDKSLSSATTALETDVNLTIGRSGKQLLNISQ</sequence>
<keyword evidence="1" id="KW-0732">Signal</keyword>
<reference evidence="2 3" key="1">
    <citation type="submission" date="2015-08" db="EMBL/GenBank/DDBJ databases">
        <title>Ancestral chromatin configuration constrains chromatin evolution on differentiating sex chromosomes in Drosophila.</title>
        <authorList>
            <person name="Zhou Q."/>
            <person name="Bachtrog D."/>
        </authorList>
    </citation>
    <scope>NUCLEOTIDE SEQUENCE [LARGE SCALE GENOMIC DNA]</scope>
    <source>
        <tissue evidence="2">Whole larvae</tissue>
    </source>
</reference>
<proteinExistence type="predicted"/>
<dbReference type="OrthoDB" id="6374728at2759"/>
<dbReference type="EMBL" id="CP012526">
    <property type="protein sequence ID" value="ALC47508.1"/>
    <property type="molecule type" value="Genomic_DNA"/>
</dbReference>
<accession>A0A0M4EK61</accession>
<dbReference type="AlphaFoldDB" id="A0A0M4EK61"/>
<dbReference type="Proteomes" id="UP000494163">
    <property type="component" value="Chromosome 3R"/>
</dbReference>
<dbReference type="OMA" id="CTATAEY"/>
<organism evidence="2 3">
    <name type="scientific">Drosophila busckii</name>
    <name type="common">Fruit fly</name>
    <dbReference type="NCBI Taxonomy" id="30019"/>
    <lineage>
        <taxon>Eukaryota</taxon>
        <taxon>Metazoa</taxon>
        <taxon>Ecdysozoa</taxon>
        <taxon>Arthropoda</taxon>
        <taxon>Hexapoda</taxon>
        <taxon>Insecta</taxon>
        <taxon>Pterygota</taxon>
        <taxon>Neoptera</taxon>
        <taxon>Endopterygota</taxon>
        <taxon>Diptera</taxon>
        <taxon>Brachycera</taxon>
        <taxon>Muscomorpha</taxon>
        <taxon>Ephydroidea</taxon>
        <taxon>Drosophilidae</taxon>
        <taxon>Drosophila</taxon>
    </lineage>
</organism>
<evidence type="ECO:0000313" key="2">
    <source>
        <dbReference type="EMBL" id="ALC47508.1"/>
    </source>
</evidence>
<feature type="chain" id="PRO_5005793356" evidence="1">
    <location>
        <begin position="33"/>
        <end position="92"/>
    </location>
</feature>